<dbReference type="AlphaFoldDB" id="A0A6J6PTQ4"/>
<gene>
    <name evidence="1" type="ORF">UFOPK2366_01349</name>
</gene>
<protein>
    <submittedName>
        <fullName evidence="1">Unannotated protein</fullName>
    </submittedName>
</protein>
<sequence length="67" mass="7256">MNNLIISCDDCVMRATSACSDCVVTFFCEPAEHTAVVFDLAEQRAVRLFAEAGLVPTLRHRAAAANL</sequence>
<proteinExistence type="predicted"/>
<name>A0A6J6PTQ4_9ZZZZ</name>
<evidence type="ECO:0000313" key="1">
    <source>
        <dbReference type="EMBL" id="CAB4702811.1"/>
    </source>
</evidence>
<organism evidence="1">
    <name type="scientific">freshwater metagenome</name>
    <dbReference type="NCBI Taxonomy" id="449393"/>
    <lineage>
        <taxon>unclassified sequences</taxon>
        <taxon>metagenomes</taxon>
        <taxon>ecological metagenomes</taxon>
    </lineage>
</organism>
<reference evidence="1" key="1">
    <citation type="submission" date="2020-05" db="EMBL/GenBank/DDBJ databases">
        <authorList>
            <person name="Chiriac C."/>
            <person name="Salcher M."/>
            <person name="Ghai R."/>
            <person name="Kavagutti S V."/>
        </authorList>
    </citation>
    <scope>NUCLEOTIDE SEQUENCE</scope>
</reference>
<dbReference type="EMBL" id="CAEZXM010000265">
    <property type="protein sequence ID" value="CAB4702811.1"/>
    <property type="molecule type" value="Genomic_DNA"/>
</dbReference>
<accession>A0A6J6PTQ4</accession>